<proteinExistence type="predicted"/>
<dbReference type="Proteomes" id="UP000287033">
    <property type="component" value="Unassembled WGS sequence"/>
</dbReference>
<evidence type="ECO:0000313" key="2">
    <source>
        <dbReference type="EMBL" id="GCC49199.1"/>
    </source>
</evidence>
<reference evidence="2 3" key="1">
    <citation type="journal article" date="2018" name="Nat. Ecol. Evol.">
        <title>Shark genomes provide insights into elasmobranch evolution and the origin of vertebrates.</title>
        <authorList>
            <person name="Hara Y"/>
            <person name="Yamaguchi K"/>
            <person name="Onimaru K"/>
            <person name="Kadota M"/>
            <person name="Koyanagi M"/>
            <person name="Keeley SD"/>
            <person name="Tatsumi K"/>
            <person name="Tanaka K"/>
            <person name="Motone F"/>
            <person name="Kageyama Y"/>
            <person name="Nozu R"/>
            <person name="Adachi N"/>
            <person name="Nishimura O"/>
            <person name="Nakagawa R"/>
            <person name="Tanegashima C"/>
            <person name="Kiyatake I"/>
            <person name="Matsumoto R"/>
            <person name="Murakumo K"/>
            <person name="Nishida K"/>
            <person name="Terakita A"/>
            <person name="Kuratani S"/>
            <person name="Sato K"/>
            <person name="Hyodo S Kuraku.S."/>
        </authorList>
    </citation>
    <scope>NUCLEOTIDE SEQUENCE [LARGE SCALE GENOMIC DNA]</scope>
</reference>
<evidence type="ECO:0000256" key="1">
    <source>
        <dbReference type="SAM" id="MobiDB-lite"/>
    </source>
</evidence>
<protein>
    <submittedName>
        <fullName evidence="2">Uncharacterized protein</fullName>
    </submittedName>
</protein>
<feature type="compositionally biased region" description="Basic and acidic residues" evidence="1">
    <location>
        <begin position="1"/>
        <end position="27"/>
    </location>
</feature>
<organism evidence="2 3">
    <name type="scientific">Chiloscyllium punctatum</name>
    <name type="common">Brownbanded bambooshark</name>
    <name type="synonym">Hemiscyllium punctatum</name>
    <dbReference type="NCBI Taxonomy" id="137246"/>
    <lineage>
        <taxon>Eukaryota</taxon>
        <taxon>Metazoa</taxon>
        <taxon>Chordata</taxon>
        <taxon>Craniata</taxon>
        <taxon>Vertebrata</taxon>
        <taxon>Chondrichthyes</taxon>
        <taxon>Elasmobranchii</taxon>
        <taxon>Galeomorphii</taxon>
        <taxon>Galeoidea</taxon>
        <taxon>Orectolobiformes</taxon>
        <taxon>Hemiscylliidae</taxon>
        <taxon>Chiloscyllium</taxon>
    </lineage>
</organism>
<feature type="region of interest" description="Disordered" evidence="1">
    <location>
        <begin position="1"/>
        <end position="35"/>
    </location>
</feature>
<keyword evidence="3" id="KW-1185">Reference proteome</keyword>
<name>A0A401U2T8_CHIPU</name>
<dbReference type="AlphaFoldDB" id="A0A401U2T8"/>
<accession>A0A401U2T8</accession>
<comment type="caution">
    <text evidence="2">The sequence shown here is derived from an EMBL/GenBank/DDBJ whole genome shotgun (WGS) entry which is preliminary data.</text>
</comment>
<dbReference type="EMBL" id="BEZZ01260160">
    <property type="protein sequence ID" value="GCC49199.1"/>
    <property type="molecule type" value="Genomic_DNA"/>
</dbReference>
<gene>
    <name evidence="2" type="ORF">chiPu_0033333</name>
</gene>
<sequence>MIARGDAEPEHVLHGHPGDDELRRNIEDFAEPAIG</sequence>
<evidence type="ECO:0000313" key="3">
    <source>
        <dbReference type="Proteomes" id="UP000287033"/>
    </source>
</evidence>
<feature type="non-terminal residue" evidence="2">
    <location>
        <position position="35"/>
    </location>
</feature>